<dbReference type="AlphaFoldDB" id="A0A6S7JTW6"/>
<protein>
    <submittedName>
        <fullName evidence="1">Uncharacterized protein</fullName>
    </submittedName>
</protein>
<dbReference type="EMBL" id="CACRXK020019363">
    <property type="protein sequence ID" value="CAB4033564.1"/>
    <property type="molecule type" value="Genomic_DNA"/>
</dbReference>
<sequence>MRVMKSHQEMLTNLGRLKAELEQESRTLESTLASAKTENTKLNLMKETLDEDFEIISAECETLRDQVKDNERRLRRARDQLHSKSDDCSRVKEENYELDDEIKQLKESHQAMAEAYNRRIDELKSVLKGERSERASLQIKRDDLSKEAGEFKNEYGSYMVNMSDTIQGAKFEHTKLTERGNELQRLLRDDEQEILEKQELLKNAKKSYADTQKKLRDELEKLQDSISKLEKDIAEKRNIVTDKTPGYELLEQEFEESSKAFAELKQTIVDLKNRKASLELTIQRLQKEIEKKVDPQKRLQDELRQYRAEALRLMAEQNGEVKDIEKENLFCCQKLSTVTKENQRFEEAINNVEEEIRVLETQSVTNQSHQAQLEQQLSCYQAELLTARVEDLKLDKVFAERDLKILEDIQKLQDETKGRESTVDGIHIKLQHELGLLTSFIDGVANLRPKGERPGFFMISQSHKGDE</sequence>
<comment type="caution">
    <text evidence="1">The sequence shown here is derived from an EMBL/GenBank/DDBJ whole genome shotgun (WGS) entry which is preliminary data.</text>
</comment>
<evidence type="ECO:0000313" key="1">
    <source>
        <dbReference type="EMBL" id="CAB4033564.1"/>
    </source>
</evidence>
<organism evidence="1 2">
    <name type="scientific">Paramuricea clavata</name>
    <name type="common">Red gorgonian</name>
    <name type="synonym">Violescent sea-whip</name>
    <dbReference type="NCBI Taxonomy" id="317549"/>
    <lineage>
        <taxon>Eukaryota</taxon>
        <taxon>Metazoa</taxon>
        <taxon>Cnidaria</taxon>
        <taxon>Anthozoa</taxon>
        <taxon>Octocorallia</taxon>
        <taxon>Malacalcyonacea</taxon>
        <taxon>Plexauridae</taxon>
        <taxon>Paramuricea</taxon>
    </lineage>
</organism>
<dbReference type="Proteomes" id="UP001152795">
    <property type="component" value="Unassembled WGS sequence"/>
</dbReference>
<name>A0A6S7JTW6_PARCT</name>
<keyword evidence="2" id="KW-1185">Reference proteome</keyword>
<accession>A0A6S7JTW6</accession>
<dbReference type="OrthoDB" id="5978448at2759"/>
<proteinExistence type="predicted"/>
<dbReference type="PANTHER" id="PTHR35347:SF1">
    <property type="entry name" value="COILED-COIL DOMAIN-CONTAINING PROTEIN 175"/>
    <property type="match status" value="1"/>
</dbReference>
<dbReference type="PANTHER" id="PTHR35347">
    <property type="entry name" value="COILED-COIL DOMAIN-CONTAINING PROTEIN 175"/>
    <property type="match status" value="1"/>
</dbReference>
<reference evidence="1" key="1">
    <citation type="submission" date="2020-04" db="EMBL/GenBank/DDBJ databases">
        <authorList>
            <person name="Alioto T."/>
            <person name="Alioto T."/>
            <person name="Gomez Garrido J."/>
        </authorList>
    </citation>
    <scope>NUCLEOTIDE SEQUENCE</scope>
    <source>
        <strain evidence="1">A484AB</strain>
    </source>
</reference>
<dbReference type="InterPro" id="IPR038834">
    <property type="entry name" value="CCDC175"/>
</dbReference>
<evidence type="ECO:0000313" key="2">
    <source>
        <dbReference type="Proteomes" id="UP001152795"/>
    </source>
</evidence>
<gene>
    <name evidence="1" type="ORF">PACLA_8A017142</name>
</gene>